<keyword evidence="1" id="KW-0472">Membrane</keyword>
<reference evidence="2 3" key="1">
    <citation type="journal article" date="2011" name="PLoS ONE">
        <title>Haloquadratum walsbyi: limited diversity in a global pond.</title>
        <authorList>
            <person name="Dyall-Smith M."/>
            <person name="Pfeiffer F."/>
            <person name="Klee K."/>
            <person name="Palm P."/>
            <person name="Gross K."/>
            <person name="Schuster S.C."/>
            <person name="Rampp M."/>
            <person name="Oesterhelt D."/>
        </authorList>
    </citation>
    <scope>NUCLEOTIDE SEQUENCE [LARGE SCALE GENOMIC DNA]</scope>
    <source>
        <strain evidence="3">DSM 16854 / JCM 12705 / C23</strain>
    </source>
</reference>
<protein>
    <submittedName>
        <fullName evidence="2">Uncharacterized protein</fullName>
    </submittedName>
</protein>
<gene>
    <name evidence="2" type="ordered locus">Hqrw_2270</name>
</gene>
<keyword evidence="1" id="KW-0812">Transmembrane</keyword>
<dbReference type="GeneID" id="12446997"/>
<feature type="transmembrane region" description="Helical" evidence="1">
    <location>
        <begin position="70"/>
        <end position="93"/>
    </location>
</feature>
<feature type="transmembrane region" description="Helical" evidence="1">
    <location>
        <begin position="136"/>
        <end position="156"/>
    </location>
</feature>
<feature type="transmembrane region" description="Helical" evidence="1">
    <location>
        <begin position="105"/>
        <end position="129"/>
    </location>
</feature>
<accession>G0LHB9</accession>
<sequence>MSTIRLGLDIAFVSIDGIPLGASLQPLQLQPHLALGSLGLTVFIATVVALTAVSAFVLQGRAADNRRRIAIIGGLIYAVALLSFWAGVRILFWRFAAEFPSDLPFVLPIMIGVGMLFITQWGGATILYLSYRFRIAGVWLFATTWGTVYAFLFVGGEGTPTFFLILWLIYFGPATLGVLAVLAGTELAVRNRGRLITIVQGITEN</sequence>
<evidence type="ECO:0000256" key="1">
    <source>
        <dbReference type="SAM" id="Phobius"/>
    </source>
</evidence>
<dbReference type="HOGENOM" id="CLU_1335041_0_0_2"/>
<evidence type="ECO:0000313" key="3">
    <source>
        <dbReference type="Proteomes" id="UP000007954"/>
    </source>
</evidence>
<feature type="transmembrane region" description="Helical" evidence="1">
    <location>
        <begin position="162"/>
        <end position="184"/>
    </location>
</feature>
<dbReference type="AlphaFoldDB" id="G0LHB9"/>
<dbReference type="OrthoDB" id="346515at2157"/>
<dbReference type="RefSeq" id="WP_014555859.1">
    <property type="nucleotide sequence ID" value="NC_017459.1"/>
</dbReference>
<keyword evidence="1" id="KW-1133">Transmembrane helix</keyword>
<name>G0LHB9_HALWC</name>
<evidence type="ECO:0000313" key="2">
    <source>
        <dbReference type="EMBL" id="CCC40153.1"/>
    </source>
</evidence>
<proteinExistence type="predicted"/>
<organism evidence="2 3">
    <name type="scientific">Haloquadratum walsbyi (strain DSM 16854 / JCM 12705 / C23)</name>
    <dbReference type="NCBI Taxonomy" id="768065"/>
    <lineage>
        <taxon>Archaea</taxon>
        <taxon>Methanobacteriati</taxon>
        <taxon>Methanobacteriota</taxon>
        <taxon>Stenosarchaea group</taxon>
        <taxon>Halobacteria</taxon>
        <taxon>Halobacteriales</taxon>
        <taxon>Haloferacaceae</taxon>
        <taxon>Haloquadratum</taxon>
    </lineage>
</organism>
<dbReference type="EMBL" id="FR746099">
    <property type="protein sequence ID" value="CCC40153.1"/>
    <property type="molecule type" value="Genomic_DNA"/>
</dbReference>
<feature type="transmembrane region" description="Helical" evidence="1">
    <location>
        <begin position="33"/>
        <end position="58"/>
    </location>
</feature>
<dbReference type="Proteomes" id="UP000007954">
    <property type="component" value="Chromosome"/>
</dbReference>
<dbReference type="KEGG" id="hwc:Hqrw_2270"/>